<dbReference type="PROSITE" id="PS51826">
    <property type="entry name" value="PSBD"/>
    <property type="match status" value="1"/>
</dbReference>
<dbReference type="InterPro" id="IPR003016">
    <property type="entry name" value="2-oxoA_DH_lipoyl-BS"/>
</dbReference>
<evidence type="ECO:0000256" key="2">
    <source>
        <dbReference type="ARBA" id="ARBA00011484"/>
    </source>
</evidence>
<dbReference type="InterPro" id="IPR004167">
    <property type="entry name" value="PSBD"/>
</dbReference>
<dbReference type="PROSITE" id="PS00189">
    <property type="entry name" value="LIPOYL"/>
    <property type="match status" value="1"/>
</dbReference>
<dbReference type="Pfam" id="PF02817">
    <property type="entry name" value="E3_binding"/>
    <property type="match status" value="1"/>
</dbReference>
<dbReference type="EMBL" id="JBEVCJ010000015">
    <property type="protein sequence ID" value="MET1255993.1"/>
    <property type="molecule type" value="Genomic_DNA"/>
</dbReference>
<sequence length="439" mass="46941">MSNEILMPELSPTMTAGMISRWNVAVGDSVQVGDIVAEIETDKVTVEFESPVAGVIKELLVADGTGDIAVGSVIATLAAEGESVEKVQSVPELKVVGSDTAPAATTTQAETSEQTATSAPQNLMAAVPAVKEEPAERLVREIKADTKISPIARRMAFQSGVDVAAISGTGERGEITKEDIRKALGITEPATVTATTAVAADYQFDVTRELLPEFEEVALSGMRRTVADRLSKSSQYIPHFYMSVDCALDGLLALRQQINSQNENEKKLTVNDFVIKAVALALKQVPDANVMWDTDKILKFSDVDISIAVAIDGGLITPVVKSCLKKGLREISQDCSDLVNKAKSGSLKPNEFQGGTFTISNLGMFGIREFTSIINPPQSGILSVGAADQRPVIEDGEVVIKTMMTITLAMDHRCVDGVTGAQLVNRIKHILENPLELML</sequence>
<dbReference type="Pfam" id="PF00198">
    <property type="entry name" value="2-oxoacid_dh"/>
    <property type="match status" value="1"/>
</dbReference>
<keyword evidence="12" id="KW-0670">Pyruvate</keyword>
<name>A0ABV2BVQ4_9GAMM</name>
<keyword evidence="13" id="KW-1185">Reference proteome</keyword>
<evidence type="ECO:0000313" key="12">
    <source>
        <dbReference type="EMBL" id="MET1255993.1"/>
    </source>
</evidence>
<dbReference type="InterPro" id="IPR036625">
    <property type="entry name" value="E3-bd_dom_sf"/>
</dbReference>
<evidence type="ECO:0000256" key="9">
    <source>
        <dbReference type="SAM" id="MobiDB-lite"/>
    </source>
</evidence>
<evidence type="ECO:0000256" key="5">
    <source>
        <dbReference type="ARBA" id="ARBA00023315"/>
    </source>
</evidence>
<dbReference type="InterPro" id="IPR011053">
    <property type="entry name" value="Single_hybrid_motif"/>
</dbReference>
<dbReference type="SUPFAM" id="SSF52777">
    <property type="entry name" value="CoA-dependent acyltransferases"/>
    <property type="match status" value="1"/>
</dbReference>
<dbReference type="SUPFAM" id="SSF47005">
    <property type="entry name" value="Peripheral subunit-binding domain of 2-oxo acid dehydrogenase complex"/>
    <property type="match status" value="1"/>
</dbReference>
<reference evidence="12 13" key="1">
    <citation type="submission" date="2024-06" db="EMBL/GenBank/DDBJ databases">
        <authorList>
            <person name="Li F."/>
        </authorList>
    </citation>
    <scope>NUCLEOTIDE SEQUENCE [LARGE SCALE GENOMIC DNA]</scope>
    <source>
        <strain evidence="12 13">GXAS 311</strain>
    </source>
</reference>
<dbReference type="CDD" id="cd06849">
    <property type="entry name" value="lipoyl_domain"/>
    <property type="match status" value="1"/>
</dbReference>
<dbReference type="Pfam" id="PF00364">
    <property type="entry name" value="Biotin_lipoyl"/>
    <property type="match status" value="1"/>
</dbReference>
<evidence type="ECO:0000259" key="10">
    <source>
        <dbReference type="PROSITE" id="PS50968"/>
    </source>
</evidence>
<dbReference type="Gene3D" id="3.30.559.10">
    <property type="entry name" value="Chloramphenicol acetyltransferase-like domain"/>
    <property type="match status" value="1"/>
</dbReference>
<feature type="region of interest" description="Disordered" evidence="9">
    <location>
        <begin position="99"/>
        <end position="119"/>
    </location>
</feature>
<evidence type="ECO:0000256" key="4">
    <source>
        <dbReference type="ARBA" id="ARBA00022823"/>
    </source>
</evidence>
<evidence type="ECO:0000256" key="6">
    <source>
        <dbReference type="ARBA" id="ARBA00025211"/>
    </source>
</evidence>
<comment type="catalytic activity">
    <reaction evidence="7 8">
        <text>N(6)-[(R)-dihydrolipoyl]-L-lysyl-[protein] + acetyl-CoA = N(6)-[(R)-S(8)-acetyldihydrolipoyl]-L-lysyl-[protein] + CoA</text>
        <dbReference type="Rhea" id="RHEA:17017"/>
        <dbReference type="Rhea" id="RHEA-COMP:10475"/>
        <dbReference type="Rhea" id="RHEA-COMP:10478"/>
        <dbReference type="ChEBI" id="CHEBI:57287"/>
        <dbReference type="ChEBI" id="CHEBI:57288"/>
        <dbReference type="ChEBI" id="CHEBI:83100"/>
        <dbReference type="ChEBI" id="CHEBI:83111"/>
        <dbReference type="EC" id="2.3.1.12"/>
    </reaction>
</comment>
<dbReference type="Gene3D" id="2.40.50.100">
    <property type="match status" value="1"/>
</dbReference>
<comment type="function">
    <text evidence="6">The pyruvate dehydrogenase complex catalyzes the overall conversion of pyruvate to acetyl-CoA and CO(2). It contains multiple copies of three enzymatic components: pyruvate dehydrogenase (E1), dihydrolipoamide acetyltransferase (E2) and lipoamide dehydrogenase (E3).</text>
</comment>
<dbReference type="PANTHER" id="PTHR23151">
    <property type="entry name" value="DIHYDROLIPOAMIDE ACETYL/SUCCINYL-TRANSFERASE-RELATED"/>
    <property type="match status" value="1"/>
</dbReference>
<comment type="caution">
    <text evidence="12">The sequence shown here is derived from an EMBL/GenBank/DDBJ whole genome shotgun (WGS) entry which is preliminary data.</text>
</comment>
<keyword evidence="5 8" id="KW-0012">Acyltransferase</keyword>
<comment type="similarity">
    <text evidence="1 8">Belongs to the 2-oxoacid dehydrogenase family.</text>
</comment>
<evidence type="ECO:0000256" key="3">
    <source>
        <dbReference type="ARBA" id="ARBA00022679"/>
    </source>
</evidence>
<feature type="domain" description="Lipoyl-binding" evidence="10">
    <location>
        <begin position="2"/>
        <end position="78"/>
    </location>
</feature>
<dbReference type="EC" id="2.3.1.12" evidence="8"/>
<dbReference type="InterPro" id="IPR006257">
    <property type="entry name" value="LAT1"/>
</dbReference>
<dbReference type="SUPFAM" id="SSF51230">
    <property type="entry name" value="Single hybrid motif"/>
    <property type="match status" value="1"/>
</dbReference>
<evidence type="ECO:0000256" key="8">
    <source>
        <dbReference type="RuleBase" id="RU361137"/>
    </source>
</evidence>
<dbReference type="InterPro" id="IPR023213">
    <property type="entry name" value="CAT-like_dom_sf"/>
</dbReference>
<comment type="cofactor">
    <cofactor evidence="8">
        <name>(R)-lipoate</name>
        <dbReference type="ChEBI" id="CHEBI:83088"/>
    </cofactor>
    <text evidence="8">Binds 1 lipoyl cofactor covalently.</text>
</comment>
<dbReference type="Proteomes" id="UP001548189">
    <property type="component" value="Unassembled WGS sequence"/>
</dbReference>
<dbReference type="GO" id="GO:0004742">
    <property type="term" value="F:dihydrolipoyllysine-residue acetyltransferase activity"/>
    <property type="evidence" value="ECO:0007669"/>
    <property type="project" value="UniProtKB-EC"/>
</dbReference>
<keyword evidence="3 8" id="KW-0808">Transferase</keyword>
<accession>A0ABV2BVQ4</accession>
<dbReference type="InterPro" id="IPR000089">
    <property type="entry name" value="Biotin_lipoyl"/>
</dbReference>
<evidence type="ECO:0000259" key="11">
    <source>
        <dbReference type="PROSITE" id="PS51826"/>
    </source>
</evidence>
<protein>
    <recommendedName>
        <fullName evidence="8">Acetyltransferase component of pyruvate dehydrogenase complex</fullName>
        <ecNumber evidence="8">2.3.1.12</ecNumber>
    </recommendedName>
</protein>
<gene>
    <name evidence="12" type="ORF">ABVT43_12715</name>
</gene>
<feature type="domain" description="Peripheral subunit-binding (PSBD)" evidence="11">
    <location>
        <begin position="147"/>
        <end position="184"/>
    </location>
</feature>
<evidence type="ECO:0000256" key="1">
    <source>
        <dbReference type="ARBA" id="ARBA00007317"/>
    </source>
</evidence>
<dbReference type="PANTHER" id="PTHR23151:SF90">
    <property type="entry name" value="DIHYDROLIPOYLLYSINE-RESIDUE ACETYLTRANSFERASE COMPONENT OF PYRUVATE DEHYDROGENASE COMPLEX, MITOCHONDRIAL-RELATED"/>
    <property type="match status" value="1"/>
</dbReference>
<dbReference type="PROSITE" id="PS50968">
    <property type="entry name" value="BIOTINYL_LIPOYL"/>
    <property type="match status" value="1"/>
</dbReference>
<evidence type="ECO:0000256" key="7">
    <source>
        <dbReference type="ARBA" id="ARBA00048370"/>
    </source>
</evidence>
<dbReference type="InterPro" id="IPR045257">
    <property type="entry name" value="E2/Pdx1"/>
</dbReference>
<dbReference type="NCBIfam" id="TIGR01349">
    <property type="entry name" value="PDHac_trf_mito"/>
    <property type="match status" value="1"/>
</dbReference>
<dbReference type="Gene3D" id="4.10.320.10">
    <property type="entry name" value="E3-binding domain"/>
    <property type="match status" value="1"/>
</dbReference>
<feature type="compositionally biased region" description="Low complexity" evidence="9">
    <location>
        <begin position="100"/>
        <end position="119"/>
    </location>
</feature>
<organism evidence="12 13">
    <name type="scientific">Aliikangiella maris</name>
    <dbReference type="NCBI Taxonomy" id="3162458"/>
    <lineage>
        <taxon>Bacteria</taxon>
        <taxon>Pseudomonadati</taxon>
        <taxon>Pseudomonadota</taxon>
        <taxon>Gammaproteobacteria</taxon>
        <taxon>Oceanospirillales</taxon>
        <taxon>Pleioneaceae</taxon>
        <taxon>Aliikangiella</taxon>
    </lineage>
</organism>
<keyword evidence="4 8" id="KW-0450">Lipoyl</keyword>
<comment type="subunit">
    <text evidence="2">Forms a 24-polypeptide structural core with octahedral symmetry.</text>
</comment>
<proteinExistence type="inferred from homology"/>
<evidence type="ECO:0000313" key="13">
    <source>
        <dbReference type="Proteomes" id="UP001548189"/>
    </source>
</evidence>
<dbReference type="InterPro" id="IPR001078">
    <property type="entry name" value="2-oxoacid_DH_actylTfrase"/>
</dbReference>
<dbReference type="RefSeq" id="WP_353896577.1">
    <property type="nucleotide sequence ID" value="NZ_JBEVCJ010000015.1"/>
</dbReference>